<protein>
    <submittedName>
        <fullName evidence="3">Uncharacterized protein</fullName>
    </submittedName>
</protein>
<dbReference type="RefSeq" id="XP_001750678.1">
    <property type="nucleotide sequence ID" value="XM_001750626.1"/>
</dbReference>
<keyword evidence="4" id="KW-1185">Reference proteome</keyword>
<feature type="compositionally biased region" description="Polar residues" evidence="1">
    <location>
        <begin position="339"/>
        <end position="358"/>
    </location>
</feature>
<feature type="transmembrane region" description="Helical" evidence="2">
    <location>
        <begin position="83"/>
        <end position="102"/>
    </location>
</feature>
<evidence type="ECO:0000313" key="3">
    <source>
        <dbReference type="EMBL" id="EDQ84491.1"/>
    </source>
</evidence>
<feature type="region of interest" description="Disordered" evidence="1">
    <location>
        <begin position="440"/>
        <end position="463"/>
    </location>
</feature>
<gene>
    <name evidence="3" type="ORF">MONBRDRAFT_30194</name>
</gene>
<reference evidence="3 4" key="1">
    <citation type="journal article" date="2008" name="Nature">
        <title>The genome of the choanoflagellate Monosiga brevicollis and the origin of metazoans.</title>
        <authorList>
            <consortium name="JGI Sequencing"/>
            <person name="King N."/>
            <person name="Westbrook M.J."/>
            <person name="Young S.L."/>
            <person name="Kuo A."/>
            <person name="Abedin M."/>
            <person name="Chapman J."/>
            <person name="Fairclough S."/>
            <person name="Hellsten U."/>
            <person name="Isogai Y."/>
            <person name="Letunic I."/>
            <person name="Marr M."/>
            <person name="Pincus D."/>
            <person name="Putnam N."/>
            <person name="Rokas A."/>
            <person name="Wright K.J."/>
            <person name="Zuzow R."/>
            <person name="Dirks W."/>
            <person name="Good M."/>
            <person name="Goodstein D."/>
            <person name="Lemons D."/>
            <person name="Li W."/>
            <person name="Lyons J.B."/>
            <person name="Morris A."/>
            <person name="Nichols S."/>
            <person name="Richter D.J."/>
            <person name="Salamov A."/>
            <person name="Bork P."/>
            <person name="Lim W.A."/>
            <person name="Manning G."/>
            <person name="Miller W.T."/>
            <person name="McGinnis W."/>
            <person name="Shapiro H."/>
            <person name="Tjian R."/>
            <person name="Grigoriev I.V."/>
            <person name="Rokhsar D."/>
        </authorList>
    </citation>
    <scope>NUCLEOTIDE SEQUENCE [LARGE SCALE GENOMIC DNA]</scope>
    <source>
        <strain evidence="4">MX1 / ATCC 50154</strain>
    </source>
</reference>
<dbReference type="AlphaFoldDB" id="A9VD98"/>
<dbReference type="Proteomes" id="UP000001357">
    <property type="component" value="Unassembled WGS sequence"/>
</dbReference>
<evidence type="ECO:0000256" key="1">
    <source>
        <dbReference type="SAM" id="MobiDB-lite"/>
    </source>
</evidence>
<dbReference type="InParanoid" id="A9VD98"/>
<proteinExistence type="predicted"/>
<dbReference type="EMBL" id="CH991586">
    <property type="protein sequence ID" value="EDQ84491.1"/>
    <property type="molecule type" value="Genomic_DNA"/>
</dbReference>
<dbReference type="GO" id="GO:0005886">
    <property type="term" value="C:plasma membrane"/>
    <property type="evidence" value="ECO:0000318"/>
    <property type="project" value="GO_Central"/>
</dbReference>
<evidence type="ECO:0000313" key="4">
    <source>
        <dbReference type="Proteomes" id="UP000001357"/>
    </source>
</evidence>
<feature type="region of interest" description="Disordered" evidence="1">
    <location>
        <begin position="330"/>
        <end position="380"/>
    </location>
</feature>
<sequence>MRRVARQHANPIALRFAGVLALIIAAIAFLTAFWTVITATNNKGTTVQTLAIGIVYGCQSNDATGSGSVATSCSPGQCKSHCAFSQVAAACLGLCVATTLIAQFQAGHRAKYDSLRVSRWQHLSHLSTLLAIAVAIVTWLQFHHAVQQNVGQYISLTNSSSSWTTATSASVSLSWSFWLLPGSGALCLLQYGWLCLTRWYATSEELFLATLREQAGIPREDVLEALQLRLRRDRKRKPPPYQSPSFLLLCRPPSYALASRLKGPLQARPADPAIYATIPPPLLPPAYIHDPRRRGIVSDRELQFRQGARDAISYQEEAQLLTRIIENEGRRAHQPAISPATTRSPAFSNHASQPTRNPSGPMMRGPPDARLPIASGRAPISRSGYAPSVLRHTAYRDCPAAPGSVPTSQSRERLARSTLATQRPTIRTPTTTPTWRLQLSQPHLTSTVPGPPIRHGPHGPTTAYPDHAPSAFFRAFEARTLPAFDPSMFGDEDSAGIDPDDLDALAHATHAAAHHEHHSTGLGERVSHIFQNIGRNLRGQTGYQALPTVDDTALSSDPACSPQPSVSYDSDFEDDEAEGPSSTNASHAIIPATRSGPPIPPINDDDGDDDEPMIDLSA</sequence>
<name>A9VD98_MONBE</name>
<dbReference type="KEGG" id="mbr:MONBRDRAFT_30194"/>
<evidence type="ECO:0000256" key="2">
    <source>
        <dbReference type="SAM" id="Phobius"/>
    </source>
</evidence>
<feature type="compositionally biased region" description="Acidic residues" evidence="1">
    <location>
        <begin position="603"/>
        <end position="618"/>
    </location>
</feature>
<keyword evidence="2" id="KW-0472">Membrane</keyword>
<keyword evidence="2" id="KW-0812">Transmembrane</keyword>
<accession>A9VD98</accession>
<organism evidence="3 4">
    <name type="scientific">Monosiga brevicollis</name>
    <name type="common">Choanoflagellate</name>
    <dbReference type="NCBI Taxonomy" id="81824"/>
    <lineage>
        <taxon>Eukaryota</taxon>
        <taxon>Choanoflagellata</taxon>
        <taxon>Craspedida</taxon>
        <taxon>Salpingoecidae</taxon>
        <taxon>Monosiga</taxon>
    </lineage>
</organism>
<feature type="transmembrane region" description="Helical" evidence="2">
    <location>
        <begin position="12"/>
        <end position="37"/>
    </location>
</feature>
<dbReference type="GeneID" id="5895973"/>
<keyword evidence="2" id="KW-1133">Transmembrane helix</keyword>
<feature type="region of interest" description="Disordered" evidence="1">
    <location>
        <begin position="553"/>
        <end position="618"/>
    </location>
</feature>
<feature type="transmembrane region" description="Helical" evidence="2">
    <location>
        <begin position="123"/>
        <end position="142"/>
    </location>
</feature>